<evidence type="ECO:0000259" key="2">
    <source>
        <dbReference type="Pfam" id="PF25597"/>
    </source>
</evidence>
<keyword evidence="4" id="KW-1185">Reference proteome</keyword>
<accession>A0A9W9P844</accession>
<organism evidence="3 4">
    <name type="scientific">Penicillium chermesinum</name>
    <dbReference type="NCBI Taxonomy" id="63820"/>
    <lineage>
        <taxon>Eukaryota</taxon>
        <taxon>Fungi</taxon>
        <taxon>Dikarya</taxon>
        <taxon>Ascomycota</taxon>
        <taxon>Pezizomycotina</taxon>
        <taxon>Eurotiomycetes</taxon>
        <taxon>Eurotiomycetidae</taxon>
        <taxon>Eurotiales</taxon>
        <taxon>Aspergillaceae</taxon>
        <taxon>Penicillium</taxon>
    </lineage>
</organism>
<dbReference type="CDD" id="cd09272">
    <property type="entry name" value="RNase_HI_RT_Ty1"/>
    <property type="match status" value="1"/>
</dbReference>
<feature type="compositionally biased region" description="Basic and acidic residues" evidence="1">
    <location>
        <begin position="130"/>
        <end position="143"/>
    </location>
</feature>
<dbReference type="Pfam" id="PF25597">
    <property type="entry name" value="SH3_retrovirus"/>
    <property type="match status" value="1"/>
</dbReference>
<reference evidence="3" key="1">
    <citation type="submission" date="2022-11" db="EMBL/GenBank/DDBJ databases">
        <authorList>
            <person name="Petersen C."/>
        </authorList>
    </citation>
    <scope>NUCLEOTIDE SEQUENCE</scope>
    <source>
        <strain evidence="3">IBT 19713</strain>
    </source>
</reference>
<sequence>MAPRAKLGYLVGYVASNVWEIWFPDNDKVMHVRDAVFIESRRYKNDAKPRVPEAEIPANAQIISEMDAILAHHMEMEAWGLTPTLESIDQNTQFGTITDSNLTTIDLLSLQKPIEMEPRDVEPPETQPSEVHDRRDIGEKTPEPHTQLPTPTATPLPNLTEPTSPPISEPIEVDETPNLEEIEEENTLNSAEVEVETGTNRVESEVETISNKVESEPEEGDALTRAPNDINGDVDESNILQTTRTRRPRIDPDFQSFYSKFHLLEKEDREIRRAYTTAFNIGKTMPNRLHSDDLPPPPKSWKDLRTHPYGEMFYTAARIEIEALKSKGTFDVVDEPVDVSKQVLPLLWVFTYKLDANGYLIKAKARICVHMGEAKWFLGIRILRDREKKKLWLCQDAYVSHMAHKFHRIDQHKATTPLPSGEILMPSDKEATASQIKEIQQKIGSIQYPANQTRPDIAIHASKLAQFAANPSQRHLESVDRVMSYLYQTRFHAIEYSPRNDTDSILNSSFVIAADASFADNHDTKSSYGYICKVYGGAVDWKSSKQRSVSTSTTEAEFRALLEVGKILIWWKRMLKAIGFELSHPTPILCDNAQTVRLLTSENPGIDTKLKHVNVAKNWLYERIQRGDIELKWISTSQMPADGLTKILPRSKFEESRRKLGMEDIRHLIEPYGEGKTMV</sequence>
<dbReference type="PANTHER" id="PTHR11439">
    <property type="entry name" value="GAG-POL-RELATED RETROTRANSPOSON"/>
    <property type="match status" value="1"/>
</dbReference>
<dbReference type="OrthoDB" id="4356562at2759"/>
<comment type="caution">
    <text evidence="3">The sequence shown here is derived from an EMBL/GenBank/DDBJ whole genome shotgun (WGS) entry which is preliminary data.</text>
</comment>
<evidence type="ECO:0000313" key="3">
    <source>
        <dbReference type="EMBL" id="KAJ5238288.1"/>
    </source>
</evidence>
<dbReference type="AlphaFoldDB" id="A0A9W9P844"/>
<feature type="region of interest" description="Disordered" evidence="1">
    <location>
        <begin position="191"/>
        <end position="235"/>
    </location>
</feature>
<feature type="region of interest" description="Disordered" evidence="1">
    <location>
        <begin position="113"/>
        <end position="172"/>
    </location>
</feature>
<reference evidence="3" key="2">
    <citation type="journal article" date="2023" name="IMA Fungus">
        <title>Comparative genomic study of the Penicillium genus elucidates a diverse pangenome and 15 lateral gene transfer events.</title>
        <authorList>
            <person name="Petersen C."/>
            <person name="Sorensen T."/>
            <person name="Nielsen M.R."/>
            <person name="Sondergaard T.E."/>
            <person name="Sorensen J.L."/>
            <person name="Fitzpatrick D.A."/>
            <person name="Frisvad J.C."/>
            <person name="Nielsen K.L."/>
        </authorList>
    </citation>
    <scope>NUCLEOTIDE SEQUENCE</scope>
    <source>
        <strain evidence="3">IBT 19713</strain>
    </source>
</reference>
<feature type="domain" description="Retroviral polymerase SH3-like" evidence="2">
    <location>
        <begin position="2"/>
        <end position="46"/>
    </location>
</feature>
<proteinExistence type="predicted"/>
<name>A0A9W9P844_9EURO</name>
<feature type="compositionally biased region" description="Low complexity" evidence="1">
    <location>
        <begin position="144"/>
        <end position="162"/>
    </location>
</feature>
<dbReference type="GeneID" id="83199507"/>
<evidence type="ECO:0000313" key="4">
    <source>
        <dbReference type="Proteomes" id="UP001150941"/>
    </source>
</evidence>
<dbReference type="EMBL" id="JAPQKS010000003">
    <property type="protein sequence ID" value="KAJ5238288.1"/>
    <property type="molecule type" value="Genomic_DNA"/>
</dbReference>
<dbReference type="InterPro" id="IPR057670">
    <property type="entry name" value="SH3_retrovirus"/>
</dbReference>
<dbReference type="PANTHER" id="PTHR11439:SF438">
    <property type="entry name" value="REVERSE TRANSCRIPTASE TY1_COPIA-TYPE DOMAIN-CONTAINING PROTEIN"/>
    <property type="match status" value="1"/>
</dbReference>
<dbReference type="Proteomes" id="UP001150941">
    <property type="component" value="Unassembled WGS sequence"/>
</dbReference>
<dbReference type="RefSeq" id="XP_058331207.1">
    <property type="nucleotide sequence ID" value="XM_058472204.1"/>
</dbReference>
<feature type="compositionally biased region" description="Polar residues" evidence="1">
    <location>
        <begin position="197"/>
        <end position="212"/>
    </location>
</feature>
<gene>
    <name evidence="3" type="ORF">N7468_002907</name>
</gene>
<evidence type="ECO:0000256" key="1">
    <source>
        <dbReference type="SAM" id="MobiDB-lite"/>
    </source>
</evidence>
<protein>
    <recommendedName>
        <fullName evidence="2">Retroviral polymerase SH3-like domain-containing protein</fullName>
    </recommendedName>
</protein>